<feature type="transmembrane region" description="Helical" evidence="7">
    <location>
        <begin position="20"/>
        <end position="37"/>
    </location>
</feature>
<feature type="transmembrane region" description="Helical" evidence="7">
    <location>
        <begin position="153"/>
        <end position="170"/>
    </location>
</feature>
<evidence type="ECO:0000256" key="1">
    <source>
        <dbReference type="ARBA" id="ARBA00004651"/>
    </source>
</evidence>
<accession>A0A1X6ZER9</accession>
<feature type="transmembrane region" description="Helical" evidence="7">
    <location>
        <begin position="218"/>
        <end position="235"/>
    </location>
</feature>
<dbReference type="OrthoDB" id="9777774at2"/>
<evidence type="ECO:0000256" key="7">
    <source>
        <dbReference type="SAM" id="Phobius"/>
    </source>
</evidence>
<feature type="transmembrane region" description="Helical" evidence="7">
    <location>
        <begin position="88"/>
        <end position="117"/>
    </location>
</feature>
<dbReference type="InterPro" id="IPR005524">
    <property type="entry name" value="DUF318"/>
</dbReference>
<dbReference type="GO" id="GO:0005886">
    <property type="term" value="C:plasma membrane"/>
    <property type="evidence" value="ECO:0007669"/>
    <property type="project" value="UniProtKB-SubCell"/>
</dbReference>
<dbReference type="Proteomes" id="UP000193570">
    <property type="component" value="Unassembled WGS sequence"/>
</dbReference>
<feature type="transmembrane region" description="Helical" evidence="7">
    <location>
        <begin position="247"/>
        <end position="272"/>
    </location>
</feature>
<feature type="transmembrane region" description="Helical" evidence="7">
    <location>
        <begin position="323"/>
        <end position="342"/>
    </location>
</feature>
<evidence type="ECO:0000256" key="2">
    <source>
        <dbReference type="ARBA" id="ARBA00006386"/>
    </source>
</evidence>
<dbReference type="PANTHER" id="PTHR42775:SF1">
    <property type="entry name" value="PERMEASE RV2963-RELATED"/>
    <property type="match status" value="1"/>
</dbReference>
<evidence type="ECO:0000256" key="5">
    <source>
        <dbReference type="ARBA" id="ARBA00022989"/>
    </source>
</evidence>
<sequence>MTDITLPGPRRTRLRLPGKAWLATLLILAALALFDPAELGPAVIFTATALWHTAPFILFAVLAVAYLKATGAETLLARAFEGREVRMIGLAALLGGLSPFCSCEVIPFIAALLAVGAPLSAVMAFWLASPLMDPAMFLITSGTLGWDFAIGKTIAAVGLGLLGGAGTMALRGSPVFRDPLRERPATGGCCGAAQPFRGRPVWRFWSEPERRATFRDTGIGNAVFLLKWLTLAYVIEALMLRYVPAEAVAGVLGGTGIWPVVKGALIGAPAYLNGYAAVPLVDALLDQGMAPGAAMSFVLAGGVSCIPAAIAVWALVRPRVFAAYLGFAFAGSLVAGLAWAAWAGAA</sequence>
<gene>
    <name evidence="8" type="ORF">ROJ8625_02433</name>
</gene>
<evidence type="ECO:0000313" key="9">
    <source>
        <dbReference type="Proteomes" id="UP000193570"/>
    </source>
</evidence>
<dbReference type="AlphaFoldDB" id="A0A1X6ZER9"/>
<reference evidence="8 9" key="1">
    <citation type="submission" date="2017-03" db="EMBL/GenBank/DDBJ databases">
        <authorList>
            <person name="Afonso C.L."/>
            <person name="Miller P.J."/>
            <person name="Scott M.A."/>
            <person name="Spackman E."/>
            <person name="Goraichik I."/>
            <person name="Dimitrov K.M."/>
            <person name="Suarez D.L."/>
            <person name="Swayne D.E."/>
        </authorList>
    </citation>
    <scope>NUCLEOTIDE SEQUENCE [LARGE SCALE GENOMIC DNA]</scope>
    <source>
        <strain evidence="8 9">CECT 8625</strain>
    </source>
</reference>
<dbReference type="EMBL" id="FWFK01000004">
    <property type="protein sequence ID" value="SLN49364.1"/>
    <property type="molecule type" value="Genomic_DNA"/>
</dbReference>
<dbReference type="PANTHER" id="PTHR42775">
    <property type="entry name" value="PERMEASE RV2963-RELATED"/>
    <property type="match status" value="1"/>
</dbReference>
<proteinExistence type="inferred from homology"/>
<evidence type="ECO:0000256" key="4">
    <source>
        <dbReference type="ARBA" id="ARBA00022692"/>
    </source>
</evidence>
<feature type="transmembrane region" description="Helical" evidence="7">
    <location>
        <begin position="123"/>
        <end position="146"/>
    </location>
</feature>
<keyword evidence="3" id="KW-1003">Cell membrane</keyword>
<comment type="subcellular location">
    <subcellularLocation>
        <location evidence="1">Cell membrane</location>
        <topology evidence="1">Multi-pass membrane protein</topology>
    </subcellularLocation>
</comment>
<comment type="similarity">
    <text evidence="2">Belongs to the UPF0718 family.</text>
</comment>
<feature type="transmembrane region" description="Helical" evidence="7">
    <location>
        <begin position="292"/>
        <end position="316"/>
    </location>
</feature>
<protein>
    <submittedName>
        <fullName evidence="8">Putative permease</fullName>
    </submittedName>
</protein>
<keyword evidence="6 7" id="KW-0472">Membrane</keyword>
<feature type="transmembrane region" description="Helical" evidence="7">
    <location>
        <begin position="43"/>
        <end position="67"/>
    </location>
</feature>
<evidence type="ECO:0000313" key="8">
    <source>
        <dbReference type="EMBL" id="SLN49364.1"/>
    </source>
</evidence>
<keyword evidence="5 7" id="KW-1133">Transmembrane helix</keyword>
<dbReference type="Pfam" id="PF03773">
    <property type="entry name" value="ArsP_1"/>
    <property type="match status" value="1"/>
</dbReference>
<evidence type="ECO:0000256" key="3">
    <source>
        <dbReference type="ARBA" id="ARBA00022475"/>
    </source>
</evidence>
<keyword evidence="9" id="KW-1185">Reference proteome</keyword>
<keyword evidence="4 7" id="KW-0812">Transmembrane</keyword>
<evidence type="ECO:0000256" key="6">
    <source>
        <dbReference type="ARBA" id="ARBA00023136"/>
    </source>
</evidence>
<organism evidence="8 9">
    <name type="scientific">Roseivivax jejudonensis</name>
    <dbReference type="NCBI Taxonomy" id="1529041"/>
    <lineage>
        <taxon>Bacteria</taxon>
        <taxon>Pseudomonadati</taxon>
        <taxon>Pseudomonadota</taxon>
        <taxon>Alphaproteobacteria</taxon>
        <taxon>Rhodobacterales</taxon>
        <taxon>Roseobacteraceae</taxon>
        <taxon>Roseivivax</taxon>
    </lineage>
</organism>
<dbReference type="InterPro" id="IPR053166">
    <property type="entry name" value="UPF0718_permease"/>
</dbReference>
<name>A0A1X6ZER9_9RHOB</name>
<dbReference type="RefSeq" id="WP_085792125.1">
    <property type="nucleotide sequence ID" value="NZ_FWFK01000004.1"/>
</dbReference>